<dbReference type="Pfam" id="PF05699">
    <property type="entry name" value="Dimer_Tnp_hAT"/>
    <property type="match status" value="1"/>
</dbReference>
<evidence type="ECO:0000259" key="1">
    <source>
        <dbReference type="Pfam" id="PF05699"/>
    </source>
</evidence>
<dbReference type="AlphaFoldDB" id="A0AAD9MW28"/>
<feature type="non-terminal residue" evidence="2">
    <location>
        <position position="1"/>
    </location>
</feature>
<dbReference type="InterPro" id="IPR008906">
    <property type="entry name" value="HATC_C_dom"/>
</dbReference>
<proteinExistence type="predicted"/>
<evidence type="ECO:0000313" key="2">
    <source>
        <dbReference type="EMBL" id="KAK2147580.1"/>
    </source>
</evidence>
<dbReference type="EMBL" id="JAODUP010000546">
    <property type="protein sequence ID" value="KAK2147580.1"/>
    <property type="molecule type" value="Genomic_DNA"/>
</dbReference>
<sequence>VLEENLELLPELCCLQTDDITLPKTLGHDATQAKLKPIVWWKCIVSSESVSHELLSLAVRVLSLSASAASMERIFSNFGLIQTKLRKCLGVGRDKASN</sequence>
<comment type="caution">
    <text evidence="2">The sequence shown here is derived from an EMBL/GenBank/DDBJ whole genome shotgun (WGS) entry which is preliminary data.</text>
</comment>
<feature type="domain" description="HAT C-terminal dimerisation" evidence="1">
    <location>
        <begin position="33"/>
        <end position="89"/>
    </location>
</feature>
<evidence type="ECO:0000313" key="3">
    <source>
        <dbReference type="Proteomes" id="UP001208570"/>
    </source>
</evidence>
<gene>
    <name evidence="2" type="ORF">LSH36_546g00015</name>
</gene>
<dbReference type="SUPFAM" id="SSF53098">
    <property type="entry name" value="Ribonuclease H-like"/>
    <property type="match status" value="1"/>
</dbReference>
<protein>
    <recommendedName>
        <fullName evidence="1">HAT C-terminal dimerisation domain-containing protein</fullName>
    </recommendedName>
</protein>
<accession>A0AAD9MW28</accession>
<dbReference type="Proteomes" id="UP001208570">
    <property type="component" value="Unassembled WGS sequence"/>
</dbReference>
<name>A0AAD9MW28_9ANNE</name>
<reference evidence="2" key="1">
    <citation type="journal article" date="2023" name="Mol. Biol. Evol.">
        <title>Third-Generation Sequencing Reveals the Adaptive Role of the Epigenome in Three Deep-Sea Polychaetes.</title>
        <authorList>
            <person name="Perez M."/>
            <person name="Aroh O."/>
            <person name="Sun Y."/>
            <person name="Lan Y."/>
            <person name="Juniper S.K."/>
            <person name="Young C.R."/>
            <person name="Angers B."/>
            <person name="Qian P.Y."/>
        </authorList>
    </citation>
    <scope>NUCLEOTIDE SEQUENCE</scope>
    <source>
        <strain evidence="2">P08H-3</strain>
    </source>
</reference>
<dbReference type="InterPro" id="IPR012337">
    <property type="entry name" value="RNaseH-like_sf"/>
</dbReference>
<dbReference type="GO" id="GO:0046983">
    <property type="term" value="F:protein dimerization activity"/>
    <property type="evidence" value="ECO:0007669"/>
    <property type="project" value="InterPro"/>
</dbReference>
<keyword evidence="3" id="KW-1185">Reference proteome</keyword>
<organism evidence="2 3">
    <name type="scientific">Paralvinella palmiformis</name>
    <dbReference type="NCBI Taxonomy" id="53620"/>
    <lineage>
        <taxon>Eukaryota</taxon>
        <taxon>Metazoa</taxon>
        <taxon>Spiralia</taxon>
        <taxon>Lophotrochozoa</taxon>
        <taxon>Annelida</taxon>
        <taxon>Polychaeta</taxon>
        <taxon>Sedentaria</taxon>
        <taxon>Canalipalpata</taxon>
        <taxon>Terebellida</taxon>
        <taxon>Terebelliformia</taxon>
        <taxon>Alvinellidae</taxon>
        <taxon>Paralvinella</taxon>
    </lineage>
</organism>